<reference evidence="1 2" key="1">
    <citation type="journal article" date="2012" name="J. Bacteriol.">
        <title>Draft Genome Sequence of Novosphingobium nitrogenifigens Y88T.</title>
        <authorList>
            <person name="Strabala T.J."/>
            <person name="Macdonald L."/>
            <person name="Liu V."/>
            <person name="Smit A.M."/>
        </authorList>
    </citation>
    <scope>NUCLEOTIDE SEQUENCE [LARGE SCALE GENOMIC DNA]</scope>
    <source>
        <strain evidence="1 2">DSM 19370</strain>
    </source>
</reference>
<evidence type="ECO:0000313" key="2">
    <source>
        <dbReference type="Proteomes" id="UP000004728"/>
    </source>
</evidence>
<accession>F1Z9C6</accession>
<sequence>MARPDTAKTFTAPASATVTLVEPIARESGPIETLTLRKPKAGELRGLNLQALVTADVNAVLTVLPRICDPFLTDPEVAALSAEDLAEVGGTIAGFFMSPAQKAAVAQMLGG</sequence>
<dbReference type="STRING" id="983920.Y88_0434"/>
<dbReference type="HOGENOM" id="CLU_150496_1_1_5"/>
<dbReference type="RefSeq" id="WP_008066890.1">
    <property type="nucleotide sequence ID" value="NZ_AQWK01000002.1"/>
</dbReference>
<dbReference type="AlphaFoldDB" id="F1Z9C6"/>
<organism evidence="1 2">
    <name type="scientific">Novosphingobium nitrogenifigens DSM 19370</name>
    <dbReference type="NCBI Taxonomy" id="983920"/>
    <lineage>
        <taxon>Bacteria</taxon>
        <taxon>Pseudomonadati</taxon>
        <taxon>Pseudomonadota</taxon>
        <taxon>Alphaproteobacteria</taxon>
        <taxon>Sphingomonadales</taxon>
        <taxon>Sphingomonadaceae</taxon>
        <taxon>Novosphingobium</taxon>
    </lineage>
</organism>
<gene>
    <name evidence="1" type="ORF">Y88_0434</name>
</gene>
<protein>
    <submittedName>
        <fullName evidence="1">GpE+E</fullName>
    </submittedName>
</protein>
<name>F1Z9C6_9SPHN</name>
<comment type="caution">
    <text evidence="1">The sequence shown here is derived from an EMBL/GenBank/DDBJ whole genome shotgun (WGS) entry which is preliminary data.</text>
</comment>
<dbReference type="InterPro" id="IPR019289">
    <property type="entry name" value="Phage_tail_E/E"/>
</dbReference>
<dbReference type="eggNOG" id="ENOG50314J9">
    <property type="taxonomic scope" value="Bacteria"/>
</dbReference>
<proteinExistence type="predicted"/>
<dbReference type="Proteomes" id="UP000004728">
    <property type="component" value="Unassembled WGS sequence"/>
</dbReference>
<dbReference type="EMBL" id="AEWJ01000041">
    <property type="protein sequence ID" value="EGD58379.1"/>
    <property type="molecule type" value="Genomic_DNA"/>
</dbReference>
<evidence type="ECO:0000313" key="1">
    <source>
        <dbReference type="EMBL" id="EGD58379.1"/>
    </source>
</evidence>
<keyword evidence="2" id="KW-1185">Reference proteome</keyword>
<dbReference type="InParanoid" id="F1Z9C6"/>
<dbReference type="Pfam" id="PF10109">
    <property type="entry name" value="Phage_TAC_7"/>
    <property type="match status" value="1"/>
</dbReference>
<dbReference type="OrthoDB" id="7366507at2"/>